<protein>
    <submittedName>
        <fullName evidence="2">Antibiotic biosynthesis monooxygenase</fullName>
    </submittedName>
</protein>
<gene>
    <name evidence="2" type="ORF">ACFQE5_10460</name>
</gene>
<dbReference type="InterPro" id="IPR011008">
    <property type="entry name" value="Dimeric_a/b-barrel"/>
</dbReference>
<organism evidence="2 3">
    <name type="scientific">Pseudonocardia hispaniensis</name>
    <dbReference type="NCBI Taxonomy" id="904933"/>
    <lineage>
        <taxon>Bacteria</taxon>
        <taxon>Bacillati</taxon>
        <taxon>Actinomycetota</taxon>
        <taxon>Actinomycetes</taxon>
        <taxon>Pseudonocardiales</taxon>
        <taxon>Pseudonocardiaceae</taxon>
        <taxon>Pseudonocardia</taxon>
    </lineage>
</organism>
<proteinExistence type="predicted"/>
<dbReference type="InterPro" id="IPR007138">
    <property type="entry name" value="ABM_dom"/>
</dbReference>
<evidence type="ECO:0000259" key="1">
    <source>
        <dbReference type="Pfam" id="PF03992"/>
    </source>
</evidence>
<keyword evidence="3" id="KW-1185">Reference proteome</keyword>
<dbReference type="Proteomes" id="UP001596302">
    <property type="component" value="Unassembled WGS sequence"/>
</dbReference>
<feature type="domain" description="ABM" evidence="1">
    <location>
        <begin position="1"/>
        <end position="65"/>
    </location>
</feature>
<dbReference type="GO" id="GO:0004497">
    <property type="term" value="F:monooxygenase activity"/>
    <property type="evidence" value="ECO:0007669"/>
    <property type="project" value="UniProtKB-KW"/>
</dbReference>
<dbReference type="Pfam" id="PF03992">
    <property type="entry name" value="ABM"/>
    <property type="match status" value="1"/>
</dbReference>
<dbReference type="RefSeq" id="WP_379584649.1">
    <property type="nucleotide sequence ID" value="NZ_JBHSQW010000023.1"/>
</dbReference>
<name>A0ABW1J2B8_9PSEU</name>
<comment type="caution">
    <text evidence="2">The sequence shown here is derived from an EMBL/GenBank/DDBJ whole genome shotgun (WGS) entry which is preliminary data.</text>
</comment>
<keyword evidence="2" id="KW-0560">Oxidoreductase</keyword>
<sequence>MYARSTTVMAHPESIDAGIAHIRDEVMPVLATMDGCVGLSMLIDRDSGRCIATSAWHSPEAMQASETRLRPVRERAAEVLGGRPQVDEWEIAVMHRDHCSSPGACVRATWMQIPADRAVRAIDIYRMALLPMIEEFDGFCSASLLVDRAGGYGVSSVTFDSRDALVRSRDQAEALRHTGAHETGVTVLEVGEFELALAHLRVPELV</sequence>
<dbReference type="SUPFAM" id="SSF54909">
    <property type="entry name" value="Dimeric alpha+beta barrel"/>
    <property type="match status" value="1"/>
</dbReference>
<evidence type="ECO:0000313" key="3">
    <source>
        <dbReference type="Proteomes" id="UP001596302"/>
    </source>
</evidence>
<accession>A0ABW1J2B8</accession>
<keyword evidence="2" id="KW-0503">Monooxygenase</keyword>
<evidence type="ECO:0000313" key="2">
    <source>
        <dbReference type="EMBL" id="MFC5994629.1"/>
    </source>
</evidence>
<dbReference type="EMBL" id="JBHSQW010000023">
    <property type="protein sequence ID" value="MFC5994629.1"/>
    <property type="molecule type" value="Genomic_DNA"/>
</dbReference>
<reference evidence="3" key="1">
    <citation type="journal article" date="2019" name="Int. J. Syst. Evol. Microbiol.">
        <title>The Global Catalogue of Microorganisms (GCM) 10K type strain sequencing project: providing services to taxonomists for standard genome sequencing and annotation.</title>
        <authorList>
            <consortium name="The Broad Institute Genomics Platform"/>
            <consortium name="The Broad Institute Genome Sequencing Center for Infectious Disease"/>
            <person name="Wu L."/>
            <person name="Ma J."/>
        </authorList>
    </citation>
    <scope>NUCLEOTIDE SEQUENCE [LARGE SCALE GENOMIC DNA]</scope>
    <source>
        <strain evidence="3">CCM 8391</strain>
    </source>
</reference>
<dbReference type="Gene3D" id="3.30.70.100">
    <property type="match status" value="1"/>
</dbReference>